<reference evidence="1" key="1">
    <citation type="journal article" date="2014" name="J. Invertebr. Pathol.">
        <title>Classification, genetic variation and pathogenicity of Lymantria dispar nucleopolyhedrovirus isolates from Asia, Europe, and North America.</title>
        <authorList>
            <person name="Harrison R.L."/>
            <person name="Keena M.A."/>
            <person name="Rowley D.L."/>
        </authorList>
    </citation>
    <scope>NUCLEOTIDE SEQUENCE</scope>
    <source>
        <strain evidence="1">2161</strain>
    </source>
</reference>
<evidence type="ECO:0000313" key="2">
    <source>
        <dbReference type="EMBL" id="QDH05855.1"/>
    </source>
</evidence>
<accession>V9TI99</accession>
<name>V9TI99_NPVLD</name>
<proteinExistence type="predicted"/>
<sequence length="187" mass="21217">MRSISLLFSLLAISFTMSLSSQTEAAARADKRKLQEDCSGVAKKLCILEAAQQAEAEPPTMWLVKDLDADIEYSDEEYEFDEEMEEGEGWDRRDLIFEIDPDFQPSAAPGRGTRIGKYTTLFSVTHRKGDWQRCPFKQFQLIPDLKIQGLQTKVDAVLGSRGYKVEDVTIMLKDDDRVFILVSVVLI</sequence>
<reference evidence="2" key="3">
    <citation type="submission" date="2018-12" db="EMBL/GenBank/DDBJ databases">
        <title>The genome sequence and analysis of 3 newly sequenced Lymantria dispar multinucleocapsid nucleopolyhedrovirus strains; H2, J2 and T3 strain.</title>
        <authorList>
            <person name="Gencer D."/>
            <person name="Inan C."/>
            <person name="Nalcacioglu R."/>
            <person name="Yin F."/>
            <person name="Zhu Z."/>
            <person name="Wang J."/>
            <person name="Hu Z."/>
            <person name="Arif B."/>
            <person name="Demirbag Z."/>
            <person name="Demir I."/>
        </authorList>
    </citation>
    <scope>NUCLEOTIDE SEQUENCE</scope>
    <source>
        <strain evidence="2">H2</strain>
    </source>
</reference>
<protein>
    <submittedName>
        <fullName evidence="1">ORF-7 protein</fullName>
    </submittedName>
    <submittedName>
        <fullName evidence="2">ORF10</fullName>
    </submittedName>
</protein>
<evidence type="ECO:0000313" key="1">
    <source>
        <dbReference type="EMBL" id="AHC69508.1"/>
    </source>
</evidence>
<dbReference type="EMBL" id="KF695050">
    <property type="protein sequence ID" value="AHC69508.1"/>
    <property type="molecule type" value="Genomic_DNA"/>
</dbReference>
<organismHost>
    <name type="scientific">Lepidoptera</name>
    <name type="common">moths &amp; butterflies</name>
    <dbReference type="NCBI Taxonomy" id="7088"/>
</organismHost>
<dbReference type="EMBL" id="MK264918">
    <property type="protein sequence ID" value="QDH05855.1"/>
    <property type="molecule type" value="Genomic_DNA"/>
</dbReference>
<reference evidence="1" key="2">
    <citation type="submission" date="2015-04" db="EMBL/GenBank/DDBJ databases">
        <authorList>
            <person name="Harrison R.L."/>
            <person name="Keena M.A."/>
            <person name="Rowley D.L."/>
        </authorList>
    </citation>
    <scope>NUCLEOTIDE SEQUENCE</scope>
    <source>
        <strain evidence="1">2161</strain>
    </source>
</reference>
<organism evidence="1">
    <name type="scientific">Lymantria dispar multicapsid nuclear polyhedrosis virus</name>
    <name type="common">LdMNPV</name>
    <dbReference type="NCBI Taxonomy" id="10449"/>
    <lineage>
        <taxon>Viruses</taxon>
        <taxon>Viruses incertae sedis</taxon>
        <taxon>Naldaviricetes</taxon>
        <taxon>Lefavirales</taxon>
        <taxon>Baculoviridae</taxon>
        <taxon>Alphabaculovirus</taxon>
        <taxon>Alphabaculovirus lydisparis</taxon>
    </lineage>
</organism>